<dbReference type="EMBL" id="JBHTLU010000013">
    <property type="protein sequence ID" value="MFD1220552.1"/>
    <property type="molecule type" value="Genomic_DNA"/>
</dbReference>
<dbReference type="Pfam" id="PF00583">
    <property type="entry name" value="Acetyltransf_1"/>
    <property type="match status" value="1"/>
</dbReference>
<reference evidence="3" key="1">
    <citation type="journal article" date="2019" name="Int. J. Syst. Evol. Microbiol.">
        <title>The Global Catalogue of Microorganisms (GCM) 10K type strain sequencing project: providing services to taxonomists for standard genome sequencing and annotation.</title>
        <authorList>
            <consortium name="The Broad Institute Genomics Platform"/>
            <consortium name="The Broad Institute Genome Sequencing Center for Infectious Disease"/>
            <person name="Wu L."/>
            <person name="Ma J."/>
        </authorList>
    </citation>
    <scope>NUCLEOTIDE SEQUENCE [LARGE SCALE GENOMIC DNA]</scope>
    <source>
        <strain evidence="3">CCUG 53270</strain>
    </source>
</reference>
<protein>
    <submittedName>
        <fullName evidence="2">GNAT family N-acetyltransferase</fullName>
        <ecNumber evidence="2">2.3.1.-</ecNumber>
    </submittedName>
</protein>
<evidence type="ECO:0000313" key="2">
    <source>
        <dbReference type="EMBL" id="MFD1220552.1"/>
    </source>
</evidence>
<keyword evidence="2" id="KW-0808">Transferase</keyword>
<dbReference type="PROSITE" id="PS51186">
    <property type="entry name" value="GNAT"/>
    <property type="match status" value="1"/>
</dbReference>
<accession>A0ABW3UJE1</accession>
<dbReference type="CDD" id="cd04301">
    <property type="entry name" value="NAT_SF"/>
    <property type="match status" value="1"/>
</dbReference>
<dbReference type="SUPFAM" id="SSF55729">
    <property type="entry name" value="Acyl-CoA N-acyltransferases (Nat)"/>
    <property type="match status" value="1"/>
</dbReference>
<dbReference type="Proteomes" id="UP001597180">
    <property type="component" value="Unassembled WGS sequence"/>
</dbReference>
<evidence type="ECO:0000259" key="1">
    <source>
        <dbReference type="PROSITE" id="PS51186"/>
    </source>
</evidence>
<evidence type="ECO:0000313" key="3">
    <source>
        <dbReference type="Proteomes" id="UP001597180"/>
    </source>
</evidence>
<sequence length="166" mass="19432">MDLEVRKTASNELEDFLSILREAALWLKQGGREMWSDSQLSAERLLKHHSLDDMYIGYWNGEAAAAMILQEENAMLWPDLEQKDSLFVHKLAVRRKYAKQGVSEHMMNWAKAHAEYAGKAWIRLDCAADRPKLCQFYEKQGFKRVRERVVLGKYPTAFYEFRIVTT</sequence>
<gene>
    <name evidence="2" type="ORF">ACFQ4B_10505</name>
</gene>
<dbReference type="Gene3D" id="3.40.630.30">
    <property type="match status" value="1"/>
</dbReference>
<dbReference type="InterPro" id="IPR016181">
    <property type="entry name" value="Acyl_CoA_acyltransferase"/>
</dbReference>
<dbReference type="RefSeq" id="WP_345587179.1">
    <property type="nucleotide sequence ID" value="NZ_BAABJG010000006.1"/>
</dbReference>
<organism evidence="2 3">
    <name type="scientific">Paenibacillus vulneris</name>
    <dbReference type="NCBI Taxonomy" id="1133364"/>
    <lineage>
        <taxon>Bacteria</taxon>
        <taxon>Bacillati</taxon>
        <taxon>Bacillota</taxon>
        <taxon>Bacilli</taxon>
        <taxon>Bacillales</taxon>
        <taxon>Paenibacillaceae</taxon>
        <taxon>Paenibacillus</taxon>
    </lineage>
</organism>
<dbReference type="InterPro" id="IPR000182">
    <property type="entry name" value="GNAT_dom"/>
</dbReference>
<name>A0ABW3UJE1_9BACL</name>
<dbReference type="EC" id="2.3.1.-" evidence="2"/>
<keyword evidence="3" id="KW-1185">Reference proteome</keyword>
<keyword evidence="2" id="KW-0012">Acyltransferase</keyword>
<proteinExistence type="predicted"/>
<feature type="domain" description="N-acetyltransferase" evidence="1">
    <location>
        <begin position="3"/>
        <end position="165"/>
    </location>
</feature>
<dbReference type="GO" id="GO:0016746">
    <property type="term" value="F:acyltransferase activity"/>
    <property type="evidence" value="ECO:0007669"/>
    <property type="project" value="UniProtKB-KW"/>
</dbReference>
<comment type="caution">
    <text evidence="2">The sequence shown here is derived from an EMBL/GenBank/DDBJ whole genome shotgun (WGS) entry which is preliminary data.</text>
</comment>